<evidence type="ECO:0000256" key="1">
    <source>
        <dbReference type="SAM" id="MobiDB-lite"/>
    </source>
</evidence>
<sequence length="101" mass="10278">MKFLTIFAFACVASFVVLHGVYGSPLPVPNPEPSPVPEPAPKAEPVANPKPVAAPNPLPVANAPQSAAAGDGNFVALSANAEPMVLSPEAANLKNEETPVI</sequence>
<dbReference type="Proteomes" id="UP001652661">
    <property type="component" value="Chromosome 2L"/>
</dbReference>
<feature type="region of interest" description="Disordered" evidence="1">
    <location>
        <begin position="27"/>
        <end position="65"/>
    </location>
</feature>
<dbReference type="AlphaFoldDB" id="A0A6P4IGG9"/>
<dbReference type="OrthoDB" id="7872938at2759"/>
<reference evidence="4" key="2">
    <citation type="submission" date="2025-08" db="UniProtKB">
        <authorList>
            <consortium name="RefSeq"/>
        </authorList>
    </citation>
    <scope>IDENTIFICATION</scope>
    <source>
        <strain evidence="4">14028-0561.14</strain>
        <tissue evidence="4">Whole fly</tissue>
    </source>
</reference>
<evidence type="ECO:0000256" key="2">
    <source>
        <dbReference type="SAM" id="SignalP"/>
    </source>
</evidence>
<keyword evidence="2" id="KW-0732">Signal</keyword>
<dbReference type="GeneID" id="108074341"/>
<dbReference type="RefSeq" id="XP_017021856.1">
    <property type="nucleotide sequence ID" value="XM_017166367.3"/>
</dbReference>
<protein>
    <submittedName>
        <fullName evidence="4">Uncharacterized protein</fullName>
    </submittedName>
</protein>
<accession>A0A6P4IGG9</accession>
<proteinExistence type="predicted"/>
<reference evidence="3" key="1">
    <citation type="submission" date="2025-05" db="UniProtKB">
        <authorList>
            <consortium name="RefSeq"/>
        </authorList>
    </citation>
    <scope>NUCLEOTIDE SEQUENCE [LARGE SCALE GENOMIC DNA]</scope>
    <source>
        <strain evidence="3">14028-0561.14</strain>
    </source>
</reference>
<feature type="signal peptide" evidence="2">
    <location>
        <begin position="1"/>
        <end position="23"/>
    </location>
</feature>
<evidence type="ECO:0000313" key="3">
    <source>
        <dbReference type="Proteomes" id="UP001652661"/>
    </source>
</evidence>
<name>A0A6P4IGG9_DROKI</name>
<feature type="chain" id="PRO_5027641942" evidence="2">
    <location>
        <begin position="24"/>
        <end position="101"/>
    </location>
</feature>
<keyword evidence="3" id="KW-1185">Reference proteome</keyword>
<feature type="compositionally biased region" description="Pro residues" evidence="1">
    <location>
        <begin position="27"/>
        <end position="42"/>
    </location>
</feature>
<organism evidence="3 4">
    <name type="scientific">Drosophila kikkawai</name>
    <name type="common">Fruit fly</name>
    <dbReference type="NCBI Taxonomy" id="30033"/>
    <lineage>
        <taxon>Eukaryota</taxon>
        <taxon>Metazoa</taxon>
        <taxon>Ecdysozoa</taxon>
        <taxon>Arthropoda</taxon>
        <taxon>Hexapoda</taxon>
        <taxon>Insecta</taxon>
        <taxon>Pterygota</taxon>
        <taxon>Neoptera</taxon>
        <taxon>Endopterygota</taxon>
        <taxon>Diptera</taxon>
        <taxon>Brachycera</taxon>
        <taxon>Muscomorpha</taxon>
        <taxon>Ephydroidea</taxon>
        <taxon>Drosophilidae</taxon>
        <taxon>Drosophila</taxon>
        <taxon>Sophophora</taxon>
    </lineage>
</organism>
<evidence type="ECO:0000313" key="4">
    <source>
        <dbReference type="RefSeq" id="XP_017021856.1"/>
    </source>
</evidence>
<gene>
    <name evidence="4" type="primary">LOC108074341</name>
</gene>